<dbReference type="Proteomes" id="UP001148737">
    <property type="component" value="Unassembled WGS sequence"/>
</dbReference>
<name>A0ACC1R852_9HYPO</name>
<gene>
    <name evidence="1" type="ORF">NLG97_g838</name>
</gene>
<evidence type="ECO:0000313" key="2">
    <source>
        <dbReference type="Proteomes" id="UP001148737"/>
    </source>
</evidence>
<organism evidence="1 2">
    <name type="scientific">Lecanicillium saksenae</name>
    <dbReference type="NCBI Taxonomy" id="468837"/>
    <lineage>
        <taxon>Eukaryota</taxon>
        <taxon>Fungi</taxon>
        <taxon>Dikarya</taxon>
        <taxon>Ascomycota</taxon>
        <taxon>Pezizomycotina</taxon>
        <taxon>Sordariomycetes</taxon>
        <taxon>Hypocreomycetidae</taxon>
        <taxon>Hypocreales</taxon>
        <taxon>Cordycipitaceae</taxon>
        <taxon>Lecanicillium</taxon>
    </lineage>
</organism>
<proteinExistence type="predicted"/>
<protein>
    <submittedName>
        <fullName evidence="1">Uncharacterized protein</fullName>
    </submittedName>
</protein>
<keyword evidence="2" id="KW-1185">Reference proteome</keyword>
<accession>A0ACC1R852</accession>
<dbReference type="EMBL" id="JANAKD010000033">
    <property type="protein sequence ID" value="KAJ3498817.1"/>
    <property type="molecule type" value="Genomic_DNA"/>
</dbReference>
<evidence type="ECO:0000313" key="1">
    <source>
        <dbReference type="EMBL" id="KAJ3498817.1"/>
    </source>
</evidence>
<reference evidence="1" key="1">
    <citation type="submission" date="2022-07" db="EMBL/GenBank/DDBJ databases">
        <title>Genome Sequence of Lecanicillium saksenae.</title>
        <authorList>
            <person name="Buettner E."/>
        </authorList>
    </citation>
    <scope>NUCLEOTIDE SEQUENCE</scope>
    <source>
        <strain evidence="1">VT-O1</strain>
    </source>
</reference>
<comment type="caution">
    <text evidence="1">The sequence shown here is derived from an EMBL/GenBank/DDBJ whole genome shotgun (WGS) entry which is preliminary data.</text>
</comment>
<sequence length="616" mass="65644">MKVVAVFLSAFVAASLGMPTEHVLHEKRAATYTKRASLASNEMVPVRIALKQSNINKGMDLLMDVSDPSSSNYGNHYTPEQVKDLFAPSDDSAEAVKRWLVNAGIPAESITSPKSQGWLDFKTTVSGLESLLKTQYHVYETRSGEHFGTDKYHLPANVANHVDFIQPAVAMSQIKRSTSEHNPSMLAHKHPRPIPKNTKDASGCDTTITPECIRALYNIPEATSKIAGNEMGFFESQGEYVPQSDLDQFFSTYASNIPQGTGPKQNFIDYNGQNPDGSQQEGEAALDFDVAWPVIYPQGTVLFQANSNFDGNSHLGFINQFLDAIDGSYCTSGGGDDPKVDGTTNNESCGDFKPTNVISVSYGLTENDWPAAYLKRQCNEFMKLGLQGTSIVFASGDGGVAGGHGGNCVGTNSDIFNPATPGDCPYVTSVGATYLPKGSKIGDPEVATASFASGGGFSNIWTTADYQKDAVASFFANHDPGYKTYNTSDGTIPTTGGIYNRAGRGFPDVAAVGDNGAYVVGGQAGLNGGTSMSAPVFASILNRLNEERLAAGKKVIGFANPALYKNPSMFNQITSGDQSANGQCNGKGFTAVPGWNPVTGLGTPKYPEMSKYFNSL</sequence>